<evidence type="ECO:0000313" key="3">
    <source>
        <dbReference type="Proteomes" id="UP000658514"/>
    </source>
</evidence>
<feature type="chain" id="PRO_5045556671" description="Thioredoxin domain-containing protein" evidence="1">
    <location>
        <begin position="33"/>
        <end position="152"/>
    </location>
</feature>
<accession>A0ABR8A3K2</accession>
<evidence type="ECO:0000256" key="1">
    <source>
        <dbReference type="SAM" id="SignalP"/>
    </source>
</evidence>
<organism evidence="2 3">
    <name type="scientific">Calothrix parietina FACHB-288</name>
    <dbReference type="NCBI Taxonomy" id="2692896"/>
    <lineage>
        <taxon>Bacteria</taxon>
        <taxon>Bacillati</taxon>
        <taxon>Cyanobacteriota</taxon>
        <taxon>Cyanophyceae</taxon>
        <taxon>Nostocales</taxon>
        <taxon>Calotrichaceae</taxon>
        <taxon>Calothrix</taxon>
    </lineage>
</organism>
<protein>
    <recommendedName>
        <fullName evidence="4">Thioredoxin domain-containing protein</fullName>
    </recommendedName>
</protein>
<dbReference type="EMBL" id="JACJQH010000004">
    <property type="protein sequence ID" value="MBD2194508.1"/>
    <property type="molecule type" value="Genomic_DNA"/>
</dbReference>
<sequence length="152" mass="17180">MKNIAKIGRRLISMFLLVLVSSLMFLPSPALAADWVKVNRDNFYSTVLHSDNTVILLMLPSLYTEYDDGMFQEQVANIKSEVEKAYGDKYTLAISSDRENPEIYYSIPAPRIFPPFPVITAFKHGERLFGTFISPDSPTVAIERINDQIANS</sequence>
<name>A0ABR8A3K2_9CYAN</name>
<feature type="signal peptide" evidence="1">
    <location>
        <begin position="1"/>
        <end position="32"/>
    </location>
</feature>
<reference evidence="2 3" key="1">
    <citation type="journal article" date="2020" name="ISME J.">
        <title>Comparative genomics reveals insights into cyanobacterial evolution and habitat adaptation.</title>
        <authorList>
            <person name="Chen M.Y."/>
            <person name="Teng W.K."/>
            <person name="Zhao L."/>
            <person name="Hu C.X."/>
            <person name="Zhou Y.K."/>
            <person name="Han B.P."/>
            <person name="Song L.R."/>
            <person name="Shu W.S."/>
        </authorList>
    </citation>
    <scope>NUCLEOTIDE SEQUENCE [LARGE SCALE GENOMIC DNA]</scope>
    <source>
        <strain evidence="2 3">FACHB-288</strain>
    </source>
</reference>
<keyword evidence="3" id="KW-1185">Reference proteome</keyword>
<keyword evidence="1" id="KW-0732">Signal</keyword>
<gene>
    <name evidence="2" type="ORF">H6G24_03230</name>
</gene>
<dbReference type="Proteomes" id="UP000658514">
    <property type="component" value="Unassembled WGS sequence"/>
</dbReference>
<evidence type="ECO:0008006" key="4">
    <source>
        <dbReference type="Google" id="ProtNLM"/>
    </source>
</evidence>
<evidence type="ECO:0000313" key="2">
    <source>
        <dbReference type="EMBL" id="MBD2194508.1"/>
    </source>
</evidence>
<proteinExistence type="predicted"/>
<comment type="caution">
    <text evidence="2">The sequence shown here is derived from an EMBL/GenBank/DDBJ whole genome shotgun (WGS) entry which is preliminary data.</text>
</comment>